<feature type="region of interest" description="Disordered" evidence="5">
    <location>
        <begin position="1"/>
        <end position="20"/>
    </location>
</feature>
<dbReference type="Pfam" id="PF00743">
    <property type="entry name" value="FMO-like"/>
    <property type="match status" value="1"/>
</dbReference>
<dbReference type="InterPro" id="IPR036188">
    <property type="entry name" value="FAD/NAD-bd_sf"/>
</dbReference>
<sequence length="595" mass="67004">MGETPAGTTSSTPEPQSPAEKLVTLEQRAVDEPRAIKVIVIGAGISGILAGIRLPQRIENLNLVIYEKNPEVGGTWYENRYPGVACDGYMVKCGINKLRRWIDIPSHSYQASFEPNPSWSRFYAPGAEIGEYWKHVARKYGVYRYLQASRKVLEAKFDEARSKWTLKIQKLDTPEQEVFEDEADVLFGCIGALNEWKWPEIKGLHDFKGKLLHSANWEDGYEYAGKEVAVIGIGSSAIQIVPTMQKVVKKLDHYARGKTWIAMPIAGEFAEAKNPDGKDFNFSEADIEKFKNDPKHFYEYRRELEHELNSAHTITMRGSDLQKGAVEVFTENMKQKLASKPEVFKSLLPPFPPACRRLTPGPGYLEAIAKDNVNFISDEISYVTPDGLVAADGTARSVDAIICATGFDTTWTKRFPIIGRSGRPLSEKWKDHPDTYLSIATDGFPNYFMSLGPNSGVGTGSLTIVLEREVDYVCKAVQKIQRENIKTIEVKASSVRNFQKYCDAYFPGTVFSMKCRSWYKGGTYDGKVSALWPGSCLHAERVLSNPRWEDWEYEYINDSEHGWLGNGWTMADVKPEADRAYYLKHGIVDLPPVVV</sequence>
<evidence type="ECO:0000256" key="1">
    <source>
        <dbReference type="ARBA" id="ARBA00010139"/>
    </source>
</evidence>
<comment type="caution">
    <text evidence="6">The sequence shown here is derived from an EMBL/GenBank/DDBJ whole genome shotgun (WGS) entry which is preliminary data.</text>
</comment>
<accession>A0A7C8NRK8</accession>
<dbReference type="EMBL" id="WIQZ01000099">
    <property type="protein sequence ID" value="KAF3124533.1"/>
    <property type="molecule type" value="Genomic_DNA"/>
</dbReference>
<dbReference type="SUPFAM" id="SSF51905">
    <property type="entry name" value="FAD/NAD(P)-binding domain"/>
    <property type="match status" value="2"/>
</dbReference>
<dbReference type="Proteomes" id="UP000480548">
    <property type="component" value="Unassembled WGS sequence"/>
</dbReference>
<feature type="compositionally biased region" description="Polar residues" evidence="5">
    <location>
        <begin position="1"/>
        <end position="14"/>
    </location>
</feature>
<evidence type="ECO:0008006" key="8">
    <source>
        <dbReference type="Google" id="ProtNLM"/>
    </source>
</evidence>
<name>A0A7C8NRK8_ORBOL</name>
<evidence type="ECO:0000313" key="7">
    <source>
        <dbReference type="Proteomes" id="UP000480548"/>
    </source>
</evidence>
<reference evidence="6 7" key="1">
    <citation type="submission" date="2019-06" db="EMBL/GenBank/DDBJ databases">
        <authorList>
            <person name="Palmer J.M."/>
        </authorList>
    </citation>
    <scope>NUCLEOTIDE SEQUENCE [LARGE SCALE GENOMIC DNA]</scope>
    <source>
        <strain evidence="6 7">TWF703</strain>
    </source>
</reference>
<dbReference type="InterPro" id="IPR020946">
    <property type="entry name" value="Flavin_mOase-like"/>
</dbReference>
<dbReference type="PANTHER" id="PTHR42877:SF7">
    <property type="entry name" value="FLAVIN-BINDING MONOOXYGENASE-RELATED"/>
    <property type="match status" value="1"/>
</dbReference>
<evidence type="ECO:0000256" key="5">
    <source>
        <dbReference type="SAM" id="MobiDB-lite"/>
    </source>
</evidence>
<organism evidence="6 7">
    <name type="scientific">Orbilia oligospora</name>
    <name type="common">Nematode-trapping fungus</name>
    <name type="synonym">Arthrobotrys oligospora</name>
    <dbReference type="NCBI Taxonomy" id="2813651"/>
    <lineage>
        <taxon>Eukaryota</taxon>
        <taxon>Fungi</taxon>
        <taxon>Dikarya</taxon>
        <taxon>Ascomycota</taxon>
        <taxon>Pezizomycotina</taxon>
        <taxon>Orbiliomycetes</taxon>
        <taxon>Orbiliales</taxon>
        <taxon>Orbiliaceae</taxon>
        <taxon>Orbilia</taxon>
    </lineage>
</organism>
<evidence type="ECO:0000256" key="3">
    <source>
        <dbReference type="ARBA" id="ARBA00022827"/>
    </source>
</evidence>
<evidence type="ECO:0000313" key="6">
    <source>
        <dbReference type="EMBL" id="KAF3124533.1"/>
    </source>
</evidence>
<keyword evidence="2" id="KW-0285">Flavoprotein</keyword>
<dbReference type="PANTHER" id="PTHR42877">
    <property type="entry name" value="L-ORNITHINE N(5)-MONOOXYGENASE-RELATED"/>
    <property type="match status" value="1"/>
</dbReference>
<gene>
    <name evidence="6" type="ORF">TWF703_011286</name>
</gene>
<dbReference type="Gene3D" id="3.50.50.60">
    <property type="entry name" value="FAD/NAD(P)-binding domain"/>
    <property type="match status" value="2"/>
</dbReference>
<dbReference type="GO" id="GO:0050661">
    <property type="term" value="F:NADP binding"/>
    <property type="evidence" value="ECO:0007669"/>
    <property type="project" value="InterPro"/>
</dbReference>
<proteinExistence type="inferred from homology"/>
<keyword evidence="4" id="KW-0560">Oxidoreductase</keyword>
<dbReference type="InterPro" id="IPR051209">
    <property type="entry name" value="FAD-bind_Monooxygenase_sf"/>
</dbReference>
<dbReference type="GO" id="GO:0050660">
    <property type="term" value="F:flavin adenine dinucleotide binding"/>
    <property type="evidence" value="ECO:0007669"/>
    <property type="project" value="InterPro"/>
</dbReference>
<evidence type="ECO:0000256" key="4">
    <source>
        <dbReference type="ARBA" id="ARBA00023002"/>
    </source>
</evidence>
<keyword evidence="3" id="KW-0274">FAD</keyword>
<dbReference type="AlphaFoldDB" id="A0A7C8NRK8"/>
<comment type="similarity">
    <text evidence="1">Belongs to the FAD-binding monooxygenase family.</text>
</comment>
<evidence type="ECO:0000256" key="2">
    <source>
        <dbReference type="ARBA" id="ARBA00022630"/>
    </source>
</evidence>
<protein>
    <recommendedName>
        <fullName evidence="8">FAD/NAD(P)-binding domain-containing protein</fullName>
    </recommendedName>
</protein>
<dbReference type="GO" id="GO:0004499">
    <property type="term" value="F:N,N-dimethylaniline monooxygenase activity"/>
    <property type="evidence" value="ECO:0007669"/>
    <property type="project" value="InterPro"/>
</dbReference>